<protein>
    <recommendedName>
        <fullName evidence="3">SnoaL-like domain-containing protein</fullName>
    </recommendedName>
</protein>
<dbReference type="OrthoDB" id="3352776at2759"/>
<dbReference type="RefSeq" id="XP_056501384.1">
    <property type="nucleotide sequence ID" value="XM_056644570.1"/>
</dbReference>
<keyword evidence="2" id="KW-1185">Reference proteome</keyword>
<reference evidence="1" key="1">
    <citation type="submission" date="2022-11" db="EMBL/GenBank/DDBJ databases">
        <authorList>
            <person name="Petersen C."/>
        </authorList>
    </citation>
    <scope>NUCLEOTIDE SEQUENCE</scope>
    <source>
        <strain evidence="1">IBT 23319</strain>
    </source>
</reference>
<accession>A0A9W9P1Q8</accession>
<dbReference type="Proteomes" id="UP001147733">
    <property type="component" value="Unassembled WGS sequence"/>
</dbReference>
<organism evidence="1 2">
    <name type="scientific">Penicillium citrinum</name>
    <dbReference type="NCBI Taxonomy" id="5077"/>
    <lineage>
        <taxon>Eukaryota</taxon>
        <taxon>Fungi</taxon>
        <taxon>Dikarya</taxon>
        <taxon>Ascomycota</taxon>
        <taxon>Pezizomycotina</taxon>
        <taxon>Eurotiomycetes</taxon>
        <taxon>Eurotiomycetidae</taxon>
        <taxon>Eurotiales</taxon>
        <taxon>Aspergillaceae</taxon>
        <taxon>Penicillium</taxon>
    </lineage>
</organism>
<evidence type="ECO:0000313" key="1">
    <source>
        <dbReference type="EMBL" id="KAJ5233884.1"/>
    </source>
</evidence>
<sequence length="197" mass="21386">MSSRKTLTNPVNALLQALTSSSSSSSIQYVLKTFTTNPPPLIYEAGLPQLAPFLGRAFTGVEGVRRYFEILGETLSIEKMTFEDEDAWMVDTSAKAVVLRGNARFNWKGTGQAWDETFIYRIVLAVDLVDGNRGEGELKVSEYRVWADTGAAYLARCGKLSQLVNEDGDGDGILNESGKVESRDVLGGGLNVYGSCG</sequence>
<reference evidence="1" key="2">
    <citation type="journal article" date="2023" name="IMA Fungus">
        <title>Comparative genomic study of the Penicillium genus elucidates a diverse pangenome and 15 lateral gene transfer events.</title>
        <authorList>
            <person name="Petersen C."/>
            <person name="Sorensen T."/>
            <person name="Nielsen M.R."/>
            <person name="Sondergaard T.E."/>
            <person name="Sorensen J.L."/>
            <person name="Fitzpatrick D.A."/>
            <person name="Frisvad J.C."/>
            <person name="Nielsen K.L."/>
        </authorList>
    </citation>
    <scope>NUCLEOTIDE SEQUENCE</scope>
    <source>
        <strain evidence="1">IBT 23319</strain>
    </source>
</reference>
<dbReference type="Gene3D" id="3.10.450.50">
    <property type="match status" value="1"/>
</dbReference>
<evidence type="ECO:0008006" key="3">
    <source>
        <dbReference type="Google" id="ProtNLM"/>
    </source>
</evidence>
<dbReference type="EMBL" id="JAPQKT010000004">
    <property type="protein sequence ID" value="KAJ5233884.1"/>
    <property type="molecule type" value="Genomic_DNA"/>
</dbReference>
<proteinExistence type="predicted"/>
<gene>
    <name evidence="1" type="ORF">N7469_005650</name>
</gene>
<dbReference type="AlphaFoldDB" id="A0A9W9P1Q8"/>
<evidence type="ECO:0000313" key="2">
    <source>
        <dbReference type="Proteomes" id="UP001147733"/>
    </source>
</evidence>
<dbReference type="GeneID" id="81383737"/>
<comment type="caution">
    <text evidence="1">The sequence shown here is derived from an EMBL/GenBank/DDBJ whole genome shotgun (WGS) entry which is preliminary data.</text>
</comment>
<name>A0A9W9P1Q8_PENCI</name>